<evidence type="ECO:0000256" key="6">
    <source>
        <dbReference type="SAM" id="Phobius"/>
    </source>
</evidence>
<evidence type="ECO:0000256" key="5">
    <source>
        <dbReference type="SAM" id="MobiDB-lite"/>
    </source>
</evidence>
<dbReference type="EMBL" id="KZ826007">
    <property type="protein sequence ID" value="PYH89866.1"/>
    <property type="molecule type" value="Genomic_DNA"/>
</dbReference>
<keyword evidence="8" id="KW-1185">Reference proteome</keyword>
<dbReference type="PANTHER" id="PTHR31465:SF11">
    <property type="entry name" value="DOMAIN PROTEIN, PUTATIVE (AFU_ORTHOLOGUE AFUA_3G10770)-RELATED"/>
    <property type="match status" value="1"/>
</dbReference>
<keyword evidence="3 6" id="KW-1133">Transmembrane helix</keyword>
<dbReference type="InterPro" id="IPR007568">
    <property type="entry name" value="RTA1"/>
</dbReference>
<feature type="transmembrane region" description="Helical" evidence="6">
    <location>
        <begin position="108"/>
        <end position="128"/>
    </location>
</feature>
<dbReference type="Proteomes" id="UP000247810">
    <property type="component" value="Unassembled WGS sequence"/>
</dbReference>
<dbReference type="GO" id="GO:0005886">
    <property type="term" value="C:plasma membrane"/>
    <property type="evidence" value="ECO:0007669"/>
    <property type="project" value="TreeGrafter"/>
</dbReference>
<reference evidence="7 8" key="1">
    <citation type="submission" date="2018-02" db="EMBL/GenBank/DDBJ databases">
        <title>The genomes of Aspergillus section Nigri reveals drivers in fungal speciation.</title>
        <authorList>
            <consortium name="DOE Joint Genome Institute"/>
            <person name="Vesth T.C."/>
            <person name="Nybo J."/>
            <person name="Theobald S."/>
            <person name="Brandl J."/>
            <person name="Frisvad J.C."/>
            <person name="Nielsen K.F."/>
            <person name="Lyhne E.K."/>
            <person name="Kogle M.E."/>
            <person name="Kuo A."/>
            <person name="Riley R."/>
            <person name="Clum A."/>
            <person name="Nolan M."/>
            <person name="Lipzen A."/>
            <person name="Salamov A."/>
            <person name="Henrissat B."/>
            <person name="Wiebenga A."/>
            <person name="De vries R.P."/>
            <person name="Grigoriev I.V."/>
            <person name="Mortensen U.H."/>
            <person name="Andersen M.R."/>
            <person name="Baker S.E."/>
        </authorList>
    </citation>
    <scope>NUCLEOTIDE SEQUENCE [LARGE SCALE GENOMIC DNA]</scope>
    <source>
        <strain evidence="7 8">CBS 707.79</strain>
    </source>
</reference>
<name>A0A319CXE7_9EURO</name>
<protein>
    <submittedName>
        <fullName evidence="7">RTA1 domain protein</fullName>
    </submittedName>
</protein>
<evidence type="ECO:0000313" key="8">
    <source>
        <dbReference type="Proteomes" id="UP000247810"/>
    </source>
</evidence>
<dbReference type="PANTHER" id="PTHR31465">
    <property type="entry name" value="PROTEIN RTA1-RELATED"/>
    <property type="match status" value="1"/>
</dbReference>
<sequence>MTVDFFSLLLQAVGGGVAGAAFSEHISYWPGTYTMLAGIIWQLASTCVFTTLLEYVIYRGMHRILRNPALRQVTLALMIAVTCVVARGVYRSMELMNGWEGYLFTREIYAIILDALVMFIASATLVIWNPAALTKKARGYGGTEIMELHGEEDRDGKKGSNEYQPVHEEPEAGLVE</sequence>
<keyword evidence="4 6" id="KW-0472">Membrane</keyword>
<dbReference type="Pfam" id="PF04479">
    <property type="entry name" value="RTA1"/>
    <property type="match status" value="1"/>
</dbReference>
<feature type="transmembrane region" description="Helical" evidence="6">
    <location>
        <begin position="69"/>
        <end position="88"/>
    </location>
</feature>
<dbReference type="OrthoDB" id="1844152at2759"/>
<evidence type="ECO:0000256" key="2">
    <source>
        <dbReference type="ARBA" id="ARBA00022692"/>
    </source>
</evidence>
<evidence type="ECO:0000256" key="4">
    <source>
        <dbReference type="ARBA" id="ARBA00023136"/>
    </source>
</evidence>
<dbReference type="GO" id="GO:0000324">
    <property type="term" value="C:fungal-type vacuole"/>
    <property type="evidence" value="ECO:0007669"/>
    <property type="project" value="TreeGrafter"/>
</dbReference>
<feature type="compositionally biased region" description="Basic and acidic residues" evidence="5">
    <location>
        <begin position="149"/>
        <end position="170"/>
    </location>
</feature>
<evidence type="ECO:0000256" key="1">
    <source>
        <dbReference type="ARBA" id="ARBA00004141"/>
    </source>
</evidence>
<organism evidence="7 8">
    <name type="scientific">Aspergillus ellipticus CBS 707.79</name>
    <dbReference type="NCBI Taxonomy" id="1448320"/>
    <lineage>
        <taxon>Eukaryota</taxon>
        <taxon>Fungi</taxon>
        <taxon>Dikarya</taxon>
        <taxon>Ascomycota</taxon>
        <taxon>Pezizomycotina</taxon>
        <taxon>Eurotiomycetes</taxon>
        <taxon>Eurotiomycetidae</taxon>
        <taxon>Eurotiales</taxon>
        <taxon>Aspergillaceae</taxon>
        <taxon>Aspergillus</taxon>
        <taxon>Aspergillus subgen. Circumdati</taxon>
    </lineage>
</organism>
<keyword evidence="2 6" id="KW-0812">Transmembrane</keyword>
<evidence type="ECO:0000313" key="7">
    <source>
        <dbReference type="EMBL" id="PYH89866.1"/>
    </source>
</evidence>
<accession>A0A319CXE7</accession>
<gene>
    <name evidence="7" type="ORF">BO71DRAFT_402678</name>
</gene>
<dbReference type="VEuPathDB" id="FungiDB:BO71DRAFT_402678"/>
<feature type="transmembrane region" description="Helical" evidence="6">
    <location>
        <begin position="33"/>
        <end position="57"/>
    </location>
</feature>
<comment type="subcellular location">
    <subcellularLocation>
        <location evidence="1">Membrane</location>
        <topology evidence="1">Multi-pass membrane protein</topology>
    </subcellularLocation>
</comment>
<dbReference type="AlphaFoldDB" id="A0A319CXE7"/>
<feature type="region of interest" description="Disordered" evidence="5">
    <location>
        <begin position="149"/>
        <end position="176"/>
    </location>
</feature>
<dbReference type="STRING" id="1448320.A0A319CXE7"/>
<evidence type="ECO:0000256" key="3">
    <source>
        <dbReference type="ARBA" id="ARBA00022989"/>
    </source>
</evidence>
<proteinExistence type="predicted"/>